<dbReference type="SUPFAM" id="SSF49373">
    <property type="entry name" value="Invasin/intimin cell-adhesion fragments"/>
    <property type="match status" value="1"/>
</dbReference>
<dbReference type="InterPro" id="IPR042001">
    <property type="entry name" value="Sortase_F"/>
</dbReference>
<evidence type="ECO:0000256" key="1">
    <source>
        <dbReference type="ARBA" id="ARBA00022801"/>
    </source>
</evidence>
<dbReference type="Pfam" id="PF04203">
    <property type="entry name" value="Sortase"/>
    <property type="match status" value="1"/>
</dbReference>
<comment type="caution">
    <text evidence="2">The sequence shown here is derived from an EMBL/GenBank/DDBJ whole genome shotgun (WGS) entry which is preliminary data.</text>
</comment>
<evidence type="ECO:0008006" key="4">
    <source>
        <dbReference type="Google" id="ProtNLM"/>
    </source>
</evidence>
<reference evidence="2 3" key="1">
    <citation type="journal article" date="2019" name="Int. J. Syst. Evol. Microbiol.">
        <title>The Global Catalogue of Microorganisms (GCM) 10K type strain sequencing project: providing services to taxonomists for standard genome sequencing and annotation.</title>
        <authorList>
            <consortium name="The Broad Institute Genomics Platform"/>
            <consortium name="The Broad Institute Genome Sequencing Center for Infectious Disease"/>
            <person name="Wu L."/>
            <person name="Ma J."/>
        </authorList>
    </citation>
    <scope>NUCLEOTIDE SEQUENCE [LARGE SCALE GENOMIC DNA]</scope>
    <source>
        <strain evidence="2 3">JCM 13008</strain>
    </source>
</reference>
<keyword evidence="1" id="KW-0378">Hydrolase</keyword>
<protein>
    <recommendedName>
        <fullName evidence="4">Big-1 domain-containing protein</fullName>
    </recommendedName>
</protein>
<name>A0ABN1TPB5_9ACTN</name>
<dbReference type="InterPro" id="IPR013783">
    <property type="entry name" value="Ig-like_fold"/>
</dbReference>
<dbReference type="Gene3D" id="2.40.260.10">
    <property type="entry name" value="Sortase"/>
    <property type="match status" value="1"/>
</dbReference>
<sequence length="721" mass="78258">MRFVRLHARDLAVALVVLLLVGGLPLLMIPATASVPIGTVTASACRADNPNLRTGICFRFPDGRVTWLGTLASSSGRVFFCIDKSKDSRLPAQAPRRSTAGLRNQFGRAIGRREVAALNYVVSTWGAGANTITAAAISLIVRQVMSDARGQFPGGLTVGEQVRDLAGGLPAPVLDRARAMWREASVLRGPWRLRVQGSVADLESGARRRLTATVRSAAGHRVPGARVRLSYNDQVRGPAARTTSARGVARFTVTARGSGTLVVRAAVTGPSGNGVLFVPRDGRIQRGWIAERSRDSVKVRGMRVRVLLPPPVVRTRSSAEQVRPGQSFHDVVEVAGLPRAARTTLEARLYGPYPTQPTIADCRPEELVAVHRLQITGSGVYALGETAPSAPGHYVWVASLAETALTAAVTHPCGLVPETTLVVRSRPRLRTQVSQQIAVTGARLRDTIWVQGLWPGERVRVRWELLAAPAVRGRCGPVSWARAIRTGRARVFDRGALWAVGDGKVVTRPSKKVRTPRCYTYTERIASSASTEGAWHRPGLVPQTTLVRKPGRPGIPTGPQGWVRTSPAARIVGSRLVIPRLGGQAIRVRPIVQRGGSLALPGDPWVLGWWRGSAPLRAVRGGSIVAGHVADRSGAPGALHRLATLRRGDRIVWRRAGVRRTFRVVRTSRTPRTGELPARIWRLSGPRMLHLITCTRKVVYPSGYYHYTHNLTVTAWLRPLR</sequence>
<organism evidence="2 3">
    <name type="scientific">Nocardioides dubius</name>
    <dbReference type="NCBI Taxonomy" id="317019"/>
    <lineage>
        <taxon>Bacteria</taxon>
        <taxon>Bacillati</taxon>
        <taxon>Actinomycetota</taxon>
        <taxon>Actinomycetes</taxon>
        <taxon>Propionibacteriales</taxon>
        <taxon>Nocardioidaceae</taxon>
        <taxon>Nocardioides</taxon>
    </lineage>
</organism>
<dbReference type="InterPro" id="IPR005754">
    <property type="entry name" value="Sortase"/>
</dbReference>
<dbReference type="EMBL" id="BAAALG010000003">
    <property type="protein sequence ID" value="GAA1096724.1"/>
    <property type="molecule type" value="Genomic_DNA"/>
</dbReference>
<dbReference type="RefSeq" id="WP_343992312.1">
    <property type="nucleotide sequence ID" value="NZ_BAAALG010000003.1"/>
</dbReference>
<dbReference type="Gene3D" id="2.60.40.10">
    <property type="entry name" value="Immunoglobulins"/>
    <property type="match status" value="1"/>
</dbReference>
<evidence type="ECO:0000313" key="2">
    <source>
        <dbReference type="EMBL" id="GAA1096724.1"/>
    </source>
</evidence>
<dbReference type="Proteomes" id="UP001501581">
    <property type="component" value="Unassembled WGS sequence"/>
</dbReference>
<dbReference type="InterPro" id="IPR023365">
    <property type="entry name" value="Sortase_dom-sf"/>
</dbReference>
<proteinExistence type="predicted"/>
<dbReference type="CDD" id="cd05829">
    <property type="entry name" value="Sortase_F"/>
    <property type="match status" value="1"/>
</dbReference>
<evidence type="ECO:0000313" key="3">
    <source>
        <dbReference type="Proteomes" id="UP001501581"/>
    </source>
</evidence>
<dbReference type="SUPFAM" id="SSF63817">
    <property type="entry name" value="Sortase"/>
    <property type="match status" value="1"/>
</dbReference>
<dbReference type="InterPro" id="IPR008964">
    <property type="entry name" value="Invasin/intimin_cell_adhesion"/>
</dbReference>
<gene>
    <name evidence="2" type="ORF">GCM10009668_11830</name>
</gene>
<accession>A0ABN1TPB5</accession>
<keyword evidence="3" id="KW-1185">Reference proteome</keyword>